<proteinExistence type="predicted"/>
<feature type="transmembrane region" description="Helical" evidence="2">
    <location>
        <begin position="24"/>
        <end position="45"/>
    </location>
</feature>
<evidence type="ECO:0000313" key="3">
    <source>
        <dbReference type="EMBL" id="WMW79767.1"/>
    </source>
</evidence>
<feature type="region of interest" description="Disordered" evidence="1">
    <location>
        <begin position="68"/>
        <end position="97"/>
    </location>
</feature>
<feature type="compositionally biased region" description="Basic and acidic residues" evidence="1">
    <location>
        <begin position="136"/>
        <end position="171"/>
    </location>
</feature>
<dbReference type="Pfam" id="PF13103">
    <property type="entry name" value="TonB_2"/>
    <property type="match status" value="1"/>
</dbReference>
<accession>A0ABY9RHJ5</accession>
<dbReference type="RefSeq" id="WP_309481262.1">
    <property type="nucleotide sequence ID" value="NZ_CP133720.1"/>
</dbReference>
<name>A0ABY9RHJ5_9BURK</name>
<gene>
    <name evidence="3" type="ORF">RF679_14050</name>
</gene>
<reference evidence="3" key="1">
    <citation type="submission" date="2023-09" db="EMBL/GenBank/DDBJ databases">
        <title>Undibacterium sp. 20NA77.5 isolated from freshwater.</title>
        <authorList>
            <person name="Le V."/>
            <person name="Ko S.-R."/>
            <person name="Ahn C.-Y."/>
            <person name="Oh H.-M."/>
        </authorList>
    </citation>
    <scope>NUCLEOTIDE SEQUENCE</scope>
    <source>
        <strain evidence="3">20NA77.5</strain>
    </source>
</reference>
<dbReference type="Proteomes" id="UP001181355">
    <property type="component" value="Chromosome"/>
</dbReference>
<dbReference type="Gene3D" id="3.30.1150.10">
    <property type="match status" value="1"/>
</dbReference>
<feature type="region of interest" description="Disordered" evidence="1">
    <location>
        <begin position="136"/>
        <end position="197"/>
    </location>
</feature>
<sequence>MSEFTFNAMNSNGVGGRVYQETSWGSLGLAALMHVALFAFLWFGVQWQSKQTNYEEVEVWDLTSRQAAPLPTPEVPQVEPEKVEPPKPVEPEVQKEDPEIALELERKRLAAEKKRIADEELERKKEKEKIAAEKLKKEKQEKQEKEDEKKRLAKEKALRDKMFEDDKKRLEAQATKVGSGGVGDALKSTGNNRGDPSYLAKIGAKVKSNTIFSVTDTSSNNPTVEFIINLFPDGSLRGPLKKTKSSGNPAFDDAVEKAIEKSVPFPRDKSGEVPASLVYVHKMKE</sequence>
<feature type="compositionally biased region" description="Basic and acidic residues" evidence="1">
    <location>
        <begin position="79"/>
        <end position="97"/>
    </location>
</feature>
<evidence type="ECO:0000313" key="4">
    <source>
        <dbReference type="Proteomes" id="UP001181355"/>
    </source>
</evidence>
<protein>
    <submittedName>
        <fullName evidence="3">Cell envelope integrity protein TolA</fullName>
    </submittedName>
</protein>
<organism evidence="3 4">
    <name type="scientific">Undibacterium cyanobacteriorum</name>
    <dbReference type="NCBI Taxonomy" id="3073561"/>
    <lineage>
        <taxon>Bacteria</taxon>
        <taxon>Pseudomonadati</taxon>
        <taxon>Pseudomonadota</taxon>
        <taxon>Betaproteobacteria</taxon>
        <taxon>Burkholderiales</taxon>
        <taxon>Oxalobacteraceae</taxon>
        <taxon>Undibacterium</taxon>
    </lineage>
</organism>
<keyword evidence="2" id="KW-1133">Transmembrane helix</keyword>
<keyword evidence="4" id="KW-1185">Reference proteome</keyword>
<keyword evidence="2" id="KW-0472">Membrane</keyword>
<evidence type="ECO:0000256" key="1">
    <source>
        <dbReference type="SAM" id="MobiDB-lite"/>
    </source>
</evidence>
<evidence type="ECO:0000256" key="2">
    <source>
        <dbReference type="SAM" id="Phobius"/>
    </source>
</evidence>
<dbReference type="EMBL" id="CP133720">
    <property type="protein sequence ID" value="WMW79767.1"/>
    <property type="molecule type" value="Genomic_DNA"/>
</dbReference>
<dbReference type="SUPFAM" id="SSF74653">
    <property type="entry name" value="TolA/TonB C-terminal domain"/>
    <property type="match status" value="1"/>
</dbReference>
<keyword evidence="2" id="KW-0812">Transmembrane</keyword>